<keyword evidence="1" id="KW-0812">Transmembrane</keyword>
<reference evidence="2 3" key="1">
    <citation type="submission" date="2017-03" db="EMBL/GenBank/DDBJ databases">
        <title>Genome Sequence of Roseovarius mucosus strain SMR3 Isolated from a culture of the Diatom Skeletonema marinoi.</title>
        <authorList>
            <person name="Topel M."/>
            <person name="Pinder M."/>
            <person name="Johansson O.N."/>
            <person name="Kourtchenko O."/>
            <person name="Godhe A."/>
            <person name="Clarke A.K."/>
        </authorList>
    </citation>
    <scope>NUCLEOTIDE SEQUENCE [LARGE SCALE GENOMIC DNA]</scope>
    <source>
        <strain evidence="2 3">SMR3</strain>
    </source>
</reference>
<dbReference type="RefSeq" id="WP_008280535.1">
    <property type="nucleotide sequence ID" value="NZ_CP020474.1"/>
</dbReference>
<dbReference type="AlphaFoldDB" id="A0A1V0RL92"/>
<accession>A0A1V0RL92</accession>
<evidence type="ECO:0000313" key="3">
    <source>
        <dbReference type="Proteomes" id="UP000192273"/>
    </source>
</evidence>
<keyword evidence="1" id="KW-1133">Transmembrane helix</keyword>
<dbReference type="PROSITE" id="PS51257">
    <property type="entry name" value="PROKAR_LIPOPROTEIN"/>
    <property type="match status" value="1"/>
</dbReference>
<keyword evidence="1" id="KW-0472">Membrane</keyword>
<keyword evidence="3" id="KW-1185">Reference proteome</keyword>
<feature type="transmembrane region" description="Helical" evidence="1">
    <location>
        <begin position="44"/>
        <end position="68"/>
    </location>
</feature>
<evidence type="ECO:0000256" key="1">
    <source>
        <dbReference type="SAM" id="Phobius"/>
    </source>
</evidence>
<evidence type="ECO:0008006" key="4">
    <source>
        <dbReference type="Google" id="ProtNLM"/>
    </source>
</evidence>
<gene>
    <name evidence="2" type="ORF">ROSMUCSMR3_01045</name>
</gene>
<name>A0A1V0RL92_9RHOB</name>
<dbReference type="KEGG" id="rmm:ROSMUCSMR3_01045"/>
<evidence type="ECO:0000313" key="2">
    <source>
        <dbReference type="EMBL" id="ARE82540.1"/>
    </source>
</evidence>
<organism evidence="2 3">
    <name type="scientific">Roseovarius mucosus</name>
    <dbReference type="NCBI Taxonomy" id="215743"/>
    <lineage>
        <taxon>Bacteria</taxon>
        <taxon>Pseudomonadati</taxon>
        <taxon>Pseudomonadota</taxon>
        <taxon>Alphaproteobacteria</taxon>
        <taxon>Rhodobacterales</taxon>
        <taxon>Roseobacteraceae</taxon>
        <taxon>Roseovarius</taxon>
    </lineage>
</organism>
<proteinExistence type="predicted"/>
<protein>
    <recommendedName>
        <fullName evidence="4">Lipoprotein</fullName>
    </recommendedName>
</protein>
<dbReference type="EMBL" id="CP020474">
    <property type="protein sequence ID" value="ARE82540.1"/>
    <property type="molecule type" value="Genomic_DNA"/>
</dbReference>
<sequence length="76" mass="7386">MQRLRTHLLPRGLAPTLGVLALGALVACGDTVPEQALIGGGAGALTTAVVGGSVITGAAVGAAGNVVFCQAYPNRC</sequence>
<dbReference type="Proteomes" id="UP000192273">
    <property type="component" value="Chromosome"/>
</dbReference>